<dbReference type="Proteomes" id="UP000789405">
    <property type="component" value="Unassembled WGS sequence"/>
</dbReference>
<evidence type="ECO:0000313" key="1">
    <source>
        <dbReference type="EMBL" id="CAG8784952.1"/>
    </source>
</evidence>
<gene>
    <name evidence="1" type="ORF">DERYTH_LOCUS20200</name>
</gene>
<name>A0A9N9JK84_9GLOM</name>
<reference evidence="1" key="1">
    <citation type="submission" date="2021-06" db="EMBL/GenBank/DDBJ databases">
        <authorList>
            <person name="Kallberg Y."/>
            <person name="Tangrot J."/>
            <person name="Rosling A."/>
        </authorList>
    </citation>
    <scope>NUCLEOTIDE SEQUENCE</scope>
    <source>
        <strain evidence="1">MA453B</strain>
    </source>
</reference>
<comment type="caution">
    <text evidence="1">The sequence shown here is derived from an EMBL/GenBank/DDBJ whole genome shotgun (WGS) entry which is preliminary data.</text>
</comment>
<proteinExistence type="predicted"/>
<keyword evidence="2" id="KW-1185">Reference proteome</keyword>
<protein>
    <submittedName>
        <fullName evidence="1">16702_t:CDS:1</fullName>
    </submittedName>
</protein>
<organism evidence="1 2">
    <name type="scientific">Dentiscutata erythropus</name>
    <dbReference type="NCBI Taxonomy" id="1348616"/>
    <lineage>
        <taxon>Eukaryota</taxon>
        <taxon>Fungi</taxon>
        <taxon>Fungi incertae sedis</taxon>
        <taxon>Mucoromycota</taxon>
        <taxon>Glomeromycotina</taxon>
        <taxon>Glomeromycetes</taxon>
        <taxon>Diversisporales</taxon>
        <taxon>Gigasporaceae</taxon>
        <taxon>Dentiscutata</taxon>
    </lineage>
</organism>
<accession>A0A9N9JK84</accession>
<sequence length="76" mass="8697">MVMFGIQDKENKNINFVKSLAMNTDSISSKDFFIASQLDKSNRFTAKKMVNELQEIAKSSKIFENDNISTEQEIKS</sequence>
<evidence type="ECO:0000313" key="2">
    <source>
        <dbReference type="Proteomes" id="UP000789405"/>
    </source>
</evidence>
<dbReference type="AlphaFoldDB" id="A0A9N9JK84"/>
<dbReference type="EMBL" id="CAJVPY010023386">
    <property type="protein sequence ID" value="CAG8784952.1"/>
    <property type="molecule type" value="Genomic_DNA"/>
</dbReference>